<dbReference type="OrthoDB" id="9800477at2"/>
<comment type="subcellular location">
    <subcellularLocation>
        <location evidence="1 11">Cytoplasm</location>
    </subcellularLocation>
</comment>
<dbReference type="InterPro" id="IPR036388">
    <property type="entry name" value="WH-like_DNA-bd_sf"/>
</dbReference>
<keyword evidence="8 11" id="KW-0805">Transcription regulation</keyword>
<keyword evidence="10 11" id="KW-0804">Transcription</keyword>
<evidence type="ECO:0000256" key="9">
    <source>
        <dbReference type="ARBA" id="ARBA00023125"/>
    </source>
</evidence>
<dbReference type="InterPro" id="IPR002481">
    <property type="entry name" value="FUR"/>
</dbReference>
<dbReference type="CDD" id="cd07153">
    <property type="entry name" value="Fur_like"/>
    <property type="match status" value="1"/>
</dbReference>
<dbReference type="Proteomes" id="UP000439113">
    <property type="component" value="Unassembled WGS sequence"/>
</dbReference>
<keyword evidence="4 11" id="KW-0963">Cytoplasm</keyword>
<dbReference type="PANTHER" id="PTHR33202">
    <property type="entry name" value="ZINC UPTAKE REGULATION PROTEIN"/>
    <property type="match status" value="1"/>
</dbReference>
<dbReference type="GO" id="GO:0003700">
    <property type="term" value="F:DNA-binding transcription factor activity"/>
    <property type="evidence" value="ECO:0007669"/>
    <property type="project" value="UniProtKB-UniRule"/>
</dbReference>
<comment type="caution">
    <text evidence="12">The sequence shown here is derived from an EMBL/GenBank/DDBJ whole genome shotgun (WGS) entry which is preliminary data.</text>
</comment>
<evidence type="ECO:0000256" key="2">
    <source>
        <dbReference type="ARBA" id="ARBA00007957"/>
    </source>
</evidence>
<evidence type="ECO:0000256" key="7">
    <source>
        <dbReference type="ARBA" id="ARBA00022833"/>
    </source>
</evidence>
<evidence type="ECO:0000256" key="3">
    <source>
        <dbReference type="ARBA" id="ARBA00020910"/>
    </source>
</evidence>
<dbReference type="SUPFAM" id="SSF46785">
    <property type="entry name" value="Winged helix' DNA-binding domain"/>
    <property type="match status" value="1"/>
</dbReference>
<dbReference type="InterPro" id="IPR036390">
    <property type="entry name" value="WH_DNA-bd_sf"/>
</dbReference>
<keyword evidence="5 11" id="KW-0678">Repressor</keyword>
<gene>
    <name evidence="11" type="primary">fur</name>
    <name evidence="12" type="ORF">GJ654_20185</name>
</gene>
<sequence length="131" mass="14776">MIRQRLQAARLRPSRQRISLAGLLFVAGDRHVTAEQLFREAQALDMPMSLATVYNTLRQFVAAGLLREVAVVGSKIWYDTDTGSHSHYFDESRQRLSDIPEDLTQNLKIAPPPGYRVVGVDVIVRLSDDLQ</sequence>
<evidence type="ECO:0000256" key="1">
    <source>
        <dbReference type="ARBA" id="ARBA00004496"/>
    </source>
</evidence>
<dbReference type="EMBL" id="WNKS01000033">
    <property type="protein sequence ID" value="MTV33299.1"/>
    <property type="molecule type" value="Genomic_DNA"/>
</dbReference>
<dbReference type="NCBIfam" id="NF045678">
    <property type="entry name" value="TransRegIrrA"/>
    <property type="match status" value="1"/>
</dbReference>
<organism evidence="12 13">
    <name type="scientific">Rhodoblastus acidophilus</name>
    <name type="common">Rhodopseudomonas acidophila</name>
    <dbReference type="NCBI Taxonomy" id="1074"/>
    <lineage>
        <taxon>Bacteria</taxon>
        <taxon>Pseudomonadati</taxon>
        <taxon>Pseudomonadota</taxon>
        <taxon>Alphaproteobacteria</taxon>
        <taxon>Hyphomicrobiales</taxon>
        <taxon>Rhodoblastaceae</taxon>
        <taxon>Rhodoblastus</taxon>
    </lineage>
</organism>
<dbReference type="GO" id="GO:0008270">
    <property type="term" value="F:zinc ion binding"/>
    <property type="evidence" value="ECO:0007669"/>
    <property type="project" value="TreeGrafter"/>
</dbReference>
<dbReference type="PANTHER" id="PTHR33202:SF7">
    <property type="entry name" value="FERRIC UPTAKE REGULATION PROTEIN"/>
    <property type="match status" value="1"/>
</dbReference>
<keyword evidence="9 11" id="KW-0238">DNA-binding</keyword>
<protein>
    <recommendedName>
        <fullName evidence="3 11">Ferric uptake regulation protein</fullName>
    </recommendedName>
</protein>
<dbReference type="FunFam" id="1.10.10.10:FF:000007">
    <property type="entry name" value="Ferric uptake regulation protein"/>
    <property type="match status" value="1"/>
</dbReference>
<evidence type="ECO:0000313" key="12">
    <source>
        <dbReference type="EMBL" id="MTV33299.1"/>
    </source>
</evidence>
<evidence type="ECO:0000256" key="10">
    <source>
        <dbReference type="ARBA" id="ARBA00023163"/>
    </source>
</evidence>
<keyword evidence="6 11" id="KW-0479">Metal-binding</keyword>
<comment type="subunit">
    <text evidence="11">Homodimer.</text>
</comment>
<evidence type="ECO:0000256" key="11">
    <source>
        <dbReference type="RuleBase" id="RU364037"/>
    </source>
</evidence>
<evidence type="ECO:0000256" key="8">
    <source>
        <dbReference type="ARBA" id="ARBA00023015"/>
    </source>
</evidence>
<dbReference type="Pfam" id="PF01475">
    <property type="entry name" value="FUR"/>
    <property type="match status" value="1"/>
</dbReference>
<evidence type="ECO:0000313" key="13">
    <source>
        <dbReference type="Proteomes" id="UP000439113"/>
    </source>
</evidence>
<accession>A0A6N8DS63</accession>
<evidence type="ECO:0000256" key="5">
    <source>
        <dbReference type="ARBA" id="ARBA00022491"/>
    </source>
</evidence>
<dbReference type="GO" id="GO:0000976">
    <property type="term" value="F:transcription cis-regulatory region binding"/>
    <property type="evidence" value="ECO:0007669"/>
    <property type="project" value="TreeGrafter"/>
</dbReference>
<comment type="similarity">
    <text evidence="2 11">Belongs to the Fur family.</text>
</comment>
<evidence type="ECO:0000256" key="6">
    <source>
        <dbReference type="ARBA" id="ARBA00022723"/>
    </source>
</evidence>
<keyword evidence="11" id="KW-0408">Iron</keyword>
<reference evidence="12 13" key="1">
    <citation type="submission" date="2019-11" db="EMBL/GenBank/DDBJ databases">
        <title>Whole-genome sequence of a Rhodoblastus acidophilus DSM 142.</title>
        <authorList>
            <person name="Kyndt J.A."/>
            <person name="Meyer T.E."/>
        </authorList>
    </citation>
    <scope>NUCLEOTIDE SEQUENCE [LARGE SCALE GENOMIC DNA]</scope>
    <source>
        <strain evidence="12 13">DSM 142</strain>
    </source>
</reference>
<dbReference type="Gene3D" id="1.10.10.10">
    <property type="entry name" value="Winged helix-like DNA-binding domain superfamily/Winged helix DNA-binding domain"/>
    <property type="match status" value="1"/>
</dbReference>
<dbReference type="GO" id="GO:0045892">
    <property type="term" value="P:negative regulation of DNA-templated transcription"/>
    <property type="evidence" value="ECO:0007669"/>
    <property type="project" value="TreeGrafter"/>
</dbReference>
<proteinExistence type="inferred from homology"/>
<dbReference type="GO" id="GO:1900376">
    <property type="term" value="P:regulation of secondary metabolite biosynthetic process"/>
    <property type="evidence" value="ECO:0007669"/>
    <property type="project" value="TreeGrafter"/>
</dbReference>
<dbReference type="GO" id="GO:0005737">
    <property type="term" value="C:cytoplasm"/>
    <property type="evidence" value="ECO:0007669"/>
    <property type="project" value="UniProtKB-SubCell"/>
</dbReference>
<dbReference type="AlphaFoldDB" id="A0A6N8DS63"/>
<evidence type="ECO:0000256" key="4">
    <source>
        <dbReference type="ARBA" id="ARBA00022490"/>
    </source>
</evidence>
<keyword evidence="7 11" id="KW-0862">Zinc</keyword>
<name>A0A6N8DS63_RHOAC</name>